<keyword evidence="2" id="KW-0812">Transmembrane</keyword>
<evidence type="ECO:0000256" key="2">
    <source>
        <dbReference type="SAM" id="Phobius"/>
    </source>
</evidence>
<sequence>MPPGGSAPKERGYGRSVLVGSATLLSEIAVLSVISSQVSYAQEHPAGPGGGSAMAVLLLPGLVLACVAVTVCLALPSLAVAGAVRRESWQGVLLCAAGIAFVPCVPLAAWMGGGFLGFLVTWLVGALLLGTTALAGRRARRQRARRGAWRALGRTLAQGAMACVLTTMLGYGVYATEIVSPYAPPRVTDRQLQGTWSDGRSGTLRLAPDGSARAVSLSLPGGVSGAAAGSGSGVGPETDAGAGAGARADTGSCSGTGVWEFTRAPDPWEQTVTVTMERCAGDQEWHILGTAERPKLYLSEGDPDAPEITTLTRP</sequence>
<keyword evidence="2" id="KW-0472">Membrane</keyword>
<feature type="compositionally biased region" description="Low complexity" evidence="1">
    <location>
        <begin position="235"/>
        <end position="251"/>
    </location>
</feature>
<feature type="region of interest" description="Disordered" evidence="1">
    <location>
        <begin position="225"/>
        <end position="257"/>
    </location>
</feature>
<dbReference type="EMBL" id="BAAARJ010000019">
    <property type="protein sequence ID" value="GAA2630545.1"/>
    <property type="molecule type" value="Genomic_DNA"/>
</dbReference>
<keyword evidence="4" id="KW-1185">Reference proteome</keyword>
<proteinExistence type="predicted"/>
<feature type="compositionally biased region" description="Gly residues" evidence="1">
    <location>
        <begin position="225"/>
        <end position="234"/>
    </location>
</feature>
<evidence type="ECO:0000313" key="4">
    <source>
        <dbReference type="Proteomes" id="UP001501447"/>
    </source>
</evidence>
<evidence type="ECO:0008006" key="5">
    <source>
        <dbReference type="Google" id="ProtNLM"/>
    </source>
</evidence>
<reference evidence="4" key="1">
    <citation type="journal article" date="2019" name="Int. J. Syst. Evol. Microbiol.">
        <title>The Global Catalogue of Microorganisms (GCM) 10K type strain sequencing project: providing services to taxonomists for standard genome sequencing and annotation.</title>
        <authorList>
            <consortium name="The Broad Institute Genomics Platform"/>
            <consortium name="The Broad Institute Genome Sequencing Center for Infectious Disease"/>
            <person name="Wu L."/>
            <person name="Ma J."/>
        </authorList>
    </citation>
    <scope>NUCLEOTIDE SEQUENCE [LARGE SCALE GENOMIC DNA]</scope>
    <source>
        <strain evidence="4">JCM 16373</strain>
    </source>
</reference>
<dbReference type="RefSeq" id="WP_344569118.1">
    <property type="nucleotide sequence ID" value="NZ_BAAARJ010000019.1"/>
</dbReference>
<feature type="transmembrane region" description="Helical" evidence="2">
    <location>
        <begin position="12"/>
        <end position="34"/>
    </location>
</feature>
<comment type="caution">
    <text evidence="3">The sequence shown here is derived from an EMBL/GenBank/DDBJ whole genome shotgun (WGS) entry which is preliminary data.</text>
</comment>
<feature type="transmembrane region" description="Helical" evidence="2">
    <location>
        <begin position="156"/>
        <end position="174"/>
    </location>
</feature>
<evidence type="ECO:0000313" key="3">
    <source>
        <dbReference type="EMBL" id="GAA2630545.1"/>
    </source>
</evidence>
<accession>A0ABP6CY21</accession>
<organism evidence="3 4">
    <name type="scientific">Streptomyces axinellae</name>
    <dbReference type="NCBI Taxonomy" id="552788"/>
    <lineage>
        <taxon>Bacteria</taxon>
        <taxon>Bacillati</taxon>
        <taxon>Actinomycetota</taxon>
        <taxon>Actinomycetes</taxon>
        <taxon>Kitasatosporales</taxon>
        <taxon>Streptomycetaceae</taxon>
        <taxon>Streptomyces</taxon>
    </lineage>
</organism>
<dbReference type="Proteomes" id="UP001501447">
    <property type="component" value="Unassembled WGS sequence"/>
</dbReference>
<feature type="transmembrane region" description="Helical" evidence="2">
    <location>
        <begin position="91"/>
        <end position="109"/>
    </location>
</feature>
<gene>
    <name evidence="3" type="ORF">GCM10009863_52610</name>
</gene>
<evidence type="ECO:0000256" key="1">
    <source>
        <dbReference type="SAM" id="MobiDB-lite"/>
    </source>
</evidence>
<feature type="transmembrane region" description="Helical" evidence="2">
    <location>
        <begin position="54"/>
        <end position="79"/>
    </location>
</feature>
<keyword evidence="2" id="KW-1133">Transmembrane helix</keyword>
<name>A0ABP6CY21_9ACTN</name>
<feature type="transmembrane region" description="Helical" evidence="2">
    <location>
        <begin position="115"/>
        <end position="135"/>
    </location>
</feature>
<protein>
    <recommendedName>
        <fullName evidence="5">Integral membrane protein</fullName>
    </recommendedName>
</protein>